<comment type="function">
    <text evidence="9">Transcription factor that binds specifically to a 5'-AA[AG]G-3' consensus core sequence.</text>
</comment>
<dbReference type="PROSITE" id="PS50884">
    <property type="entry name" value="ZF_DOF_2"/>
    <property type="match status" value="1"/>
</dbReference>
<accession>A0A1U7XMA5</accession>
<sequence length="269" mass="29506">MVFSSNPAYLIPATNWQQNDGSSSSNLQFLSAPSEPAPPPLPPPPPPSQPYAGAAGSTRPRSMHEQARLANIRMPLAVLRCPRCESTNTKFCYFNNYSLSQPRYFCMTCKRHWTKGGGLRSVPEGGRRRRRIKLSNSNKNNNNNTSMSPASSPKNDGLKATTNNLGACNSNRFFGHVNSQTPPLRFMTPLGQLTEHYHYHYSTPSDNNSSLNYSAISSAAPVVDASIDSIQLEMEAQQFPNLMGILDLSMPSGLYPSGEEIHSTGINII</sequence>
<protein>
    <recommendedName>
        <fullName evidence="9">Dof zinc finger protein</fullName>
    </recommendedName>
</protein>
<reference evidence="13" key="2">
    <citation type="submission" date="2025-08" db="UniProtKB">
        <authorList>
            <consortium name="RefSeq"/>
        </authorList>
    </citation>
    <scope>IDENTIFICATION</scope>
    <source>
        <tissue evidence="13">Leaf</tissue>
    </source>
</reference>
<dbReference type="PANTHER" id="PTHR31992">
    <property type="entry name" value="DOF ZINC FINGER PROTEIN DOF1.4-RELATED"/>
    <property type="match status" value="1"/>
</dbReference>
<keyword evidence="6 9" id="KW-0804">Transcription</keyword>
<evidence type="ECO:0000256" key="8">
    <source>
        <dbReference type="PROSITE-ProRule" id="PRU00071"/>
    </source>
</evidence>
<evidence type="ECO:0000256" key="3">
    <source>
        <dbReference type="ARBA" id="ARBA00022833"/>
    </source>
</evidence>
<dbReference type="GO" id="GO:0008270">
    <property type="term" value="F:zinc ion binding"/>
    <property type="evidence" value="ECO:0007669"/>
    <property type="project" value="UniProtKB-KW"/>
</dbReference>
<dbReference type="eggNOG" id="ENOG502QTHW">
    <property type="taxonomic scope" value="Eukaryota"/>
</dbReference>
<evidence type="ECO:0000256" key="1">
    <source>
        <dbReference type="ARBA" id="ARBA00022723"/>
    </source>
</evidence>
<evidence type="ECO:0000256" key="2">
    <source>
        <dbReference type="ARBA" id="ARBA00022771"/>
    </source>
</evidence>
<keyword evidence="3 9" id="KW-0862">Zinc</keyword>
<comment type="subcellular location">
    <subcellularLocation>
        <location evidence="8 9">Nucleus</location>
    </subcellularLocation>
</comment>
<dbReference type="GeneID" id="104240098"/>
<dbReference type="GO" id="GO:0003700">
    <property type="term" value="F:DNA-binding transcription factor activity"/>
    <property type="evidence" value="ECO:0007669"/>
    <property type="project" value="UniProtKB-UniRule"/>
</dbReference>
<evidence type="ECO:0000256" key="5">
    <source>
        <dbReference type="ARBA" id="ARBA00023125"/>
    </source>
</evidence>
<evidence type="ECO:0000256" key="6">
    <source>
        <dbReference type="ARBA" id="ARBA00023163"/>
    </source>
</evidence>
<keyword evidence="7 8" id="KW-0539">Nucleus</keyword>
<keyword evidence="12" id="KW-1185">Reference proteome</keyword>
<proteinExistence type="predicted"/>
<dbReference type="InterPro" id="IPR003851">
    <property type="entry name" value="Znf_Dof"/>
</dbReference>
<keyword evidence="1 9" id="KW-0479">Metal-binding</keyword>
<feature type="domain" description="Dof-type" evidence="11">
    <location>
        <begin position="79"/>
        <end position="133"/>
    </location>
</feature>
<dbReference type="GO" id="GO:0003677">
    <property type="term" value="F:DNA binding"/>
    <property type="evidence" value="ECO:0007669"/>
    <property type="project" value="UniProtKB-UniRule"/>
</dbReference>
<evidence type="ECO:0000256" key="9">
    <source>
        <dbReference type="RuleBase" id="RU369094"/>
    </source>
</evidence>
<dbReference type="Pfam" id="PF02701">
    <property type="entry name" value="Zn_ribbon_Dof"/>
    <property type="match status" value="1"/>
</dbReference>
<name>A0A1U7XMA5_NICSY</name>
<keyword evidence="2 8" id="KW-0863">Zinc-finger</keyword>
<dbReference type="Proteomes" id="UP000189701">
    <property type="component" value="Unplaced"/>
</dbReference>
<dbReference type="KEGG" id="nsy:104240098"/>
<dbReference type="PROSITE" id="PS01361">
    <property type="entry name" value="ZF_DOF_1"/>
    <property type="match status" value="1"/>
</dbReference>
<dbReference type="InterPro" id="IPR045174">
    <property type="entry name" value="Dof"/>
</dbReference>
<feature type="region of interest" description="Disordered" evidence="10">
    <location>
        <begin position="117"/>
        <end position="162"/>
    </location>
</feature>
<reference evidence="12" key="1">
    <citation type="journal article" date="2013" name="Genome Biol.">
        <title>Reference genomes and transcriptomes of Nicotiana sylvestris and Nicotiana tomentosiformis.</title>
        <authorList>
            <person name="Sierro N."/>
            <person name="Battey J.N."/>
            <person name="Ouadi S."/>
            <person name="Bovet L."/>
            <person name="Goepfert S."/>
            <person name="Bakaher N."/>
            <person name="Peitsch M.C."/>
            <person name="Ivanov N.V."/>
        </authorList>
    </citation>
    <scope>NUCLEOTIDE SEQUENCE [LARGE SCALE GENOMIC DNA]</scope>
</reference>
<dbReference type="OrthoDB" id="1927254at2759"/>
<feature type="region of interest" description="Disordered" evidence="10">
    <location>
        <begin position="14"/>
        <end position="64"/>
    </location>
</feature>
<feature type="compositionally biased region" description="Polar residues" evidence="10">
    <location>
        <begin position="14"/>
        <end position="29"/>
    </location>
</feature>
<evidence type="ECO:0000259" key="11">
    <source>
        <dbReference type="PROSITE" id="PS50884"/>
    </source>
</evidence>
<organism evidence="12 13">
    <name type="scientific">Nicotiana sylvestris</name>
    <name type="common">Wood tobacco</name>
    <name type="synonym">South American tobacco</name>
    <dbReference type="NCBI Taxonomy" id="4096"/>
    <lineage>
        <taxon>Eukaryota</taxon>
        <taxon>Viridiplantae</taxon>
        <taxon>Streptophyta</taxon>
        <taxon>Embryophyta</taxon>
        <taxon>Tracheophyta</taxon>
        <taxon>Spermatophyta</taxon>
        <taxon>Magnoliopsida</taxon>
        <taxon>eudicotyledons</taxon>
        <taxon>Gunneridae</taxon>
        <taxon>Pentapetalae</taxon>
        <taxon>asterids</taxon>
        <taxon>lamiids</taxon>
        <taxon>Solanales</taxon>
        <taxon>Solanaceae</taxon>
        <taxon>Nicotianoideae</taxon>
        <taxon>Nicotianeae</taxon>
        <taxon>Nicotiana</taxon>
    </lineage>
</organism>
<evidence type="ECO:0000313" key="13">
    <source>
        <dbReference type="RefSeq" id="XP_009793182.1"/>
    </source>
</evidence>
<feature type="compositionally biased region" description="Pro residues" evidence="10">
    <location>
        <begin position="35"/>
        <end position="49"/>
    </location>
</feature>
<evidence type="ECO:0000256" key="4">
    <source>
        <dbReference type="ARBA" id="ARBA00023015"/>
    </source>
</evidence>
<evidence type="ECO:0000256" key="7">
    <source>
        <dbReference type="ARBA" id="ARBA00023242"/>
    </source>
</evidence>
<evidence type="ECO:0000256" key="10">
    <source>
        <dbReference type="SAM" id="MobiDB-lite"/>
    </source>
</evidence>
<gene>
    <name evidence="13" type="primary">LOC104240098</name>
</gene>
<keyword evidence="5 8" id="KW-0238">DNA-binding</keyword>
<dbReference type="AlphaFoldDB" id="A0A1U7XMA5"/>
<dbReference type="RefSeq" id="XP_009793182.1">
    <property type="nucleotide sequence ID" value="XM_009794880.1"/>
</dbReference>
<evidence type="ECO:0000313" key="12">
    <source>
        <dbReference type="Proteomes" id="UP000189701"/>
    </source>
</evidence>
<dbReference type="STRING" id="4096.A0A1U7XMA5"/>
<feature type="compositionally biased region" description="Low complexity" evidence="10">
    <location>
        <begin position="135"/>
        <end position="152"/>
    </location>
</feature>
<keyword evidence="4 9" id="KW-0805">Transcription regulation</keyword>
<dbReference type="PANTHER" id="PTHR31992:SF361">
    <property type="entry name" value="DOF ZINC FINGER PROTEIN"/>
    <property type="match status" value="1"/>
</dbReference>
<dbReference type="GO" id="GO:0005634">
    <property type="term" value="C:nucleus"/>
    <property type="evidence" value="ECO:0007669"/>
    <property type="project" value="UniProtKB-SubCell"/>
</dbReference>